<dbReference type="EMBL" id="BMAV01028251">
    <property type="protein sequence ID" value="GFS66698.1"/>
    <property type="molecule type" value="Genomic_DNA"/>
</dbReference>
<comment type="caution">
    <text evidence="2">The sequence shown here is derived from an EMBL/GenBank/DDBJ whole genome shotgun (WGS) entry which is preliminary data.</text>
</comment>
<feature type="domain" description="PiggyBac transposable element-derived protein" evidence="1">
    <location>
        <begin position="33"/>
        <end position="308"/>
    </location>
</feature>
<protein>
    <submittedName>
        <fullName evidence="2">Chimeric ERCC6-PGBD3 protein</fullName>
    </submittedName>
</protein>
<dbReference type="PANTHER" id="PTHR47272">
    <property type="entry name" value="DDE_TNP_1_7 DOMAIN-CONTAINING PROTEIN"/>
    <property type="match status" value="1"/>
</dbReference>
<sequence length="320" mass="37725">MIRFEDEQMLAVVIEANLTDQENYIELPEEDASPMTFFQMFFSKDIVTDIVEQTNFYSVQETGKSIKLTEKEFNDFLAIHIIMGIVEMPSYLDYWSQKFRYDNVAEIMPLKRYQQIRRYLHFVDNNHDNGDRYYKIRHILEKVRQNCLKLQGRENKFSIHEMMIAYKGGKAGKRKQYMKDKPNKWGFKNYVRAGVSGTIYDFVMYGGEDTFRYHSFTEEESTLGFGAQFVIALCQSIHRKPATVYCDNFFSSPELFYIPRENYGIFALGTIRNNRLRGAEKVIPREKEMKKKERGAFSESTCDNNRLAVVRGIITRLSRL</sequence>
<dbReference type="AlphaFoldDB" id="A0A8X6IYY0"/>
<keyword evidence="3" id="KW-1185">Reference proteome</keyword>
<dbReference type="InterPro" id="IPR029526">
    <property type="entry name" value="PGBD"/>
</dbReference>
<reference evidence="2" key="1">
    <citation type="submission" date="2020-08" db="EMBL/GenBank/DDBJ databases">
        <title>Multicomponent nature underlies the extraordinary mechanical properties of spider dragline silk.</title>
        <authorList>
            <person name="Kono N."/>
            <person name="Nakamura H."/>
            <person name="Mori M."/>
            <person name="Yoshida Y."/>
            <person name="Ohtoshi R."/>
            <person name="Malay A.D."/>
            <person name="Moran D.A.P."/>
            <person name="Tomita M."/>
            <person name="Numata K."/>
            <person name="Arakawa K."/>
        </authorList>
    </citation>
    <scope>NUCLEOTIDE SEQUENCE</scope>
</reference>
<name>A0A8X6IYY0_9ARAC</name>
<organism evidence="2 3">
    <name type="scientific">Trichonephila inaurata madagascariensis</name>
    <dbReference type="NCBI Taxonomy" id="2747483"/>
    <lineage>
        <taxon>Eukaryota</taxon>
        <taxon>Metazoa</taxon>
        <taxon>Ecdysozoa</taxon>
        <taxon>Arthropoda</taxon>
        <taxon>Chelicerata</taxon>
        <taxon>Arachnida</taxon>
        <taxon>Araneae</taxon>
        <taxon>Araneomorphae</taxon>
        <taxon>Entelegynae</taxon>
        <taxon>Araneoidea</taxon>
        <taxon>Nephilidae</taxon>
        <taxon>Trichonephila</taxon>
        <taxon>Trichonephila inaurata</taxon>
    </lineage>
</organism>
<accession>A0A8X6IYY0</accession>
<gene>
    <name evidence="2" type="primary">ERCC6</name>
    <name evidence="2" type="ORF">TNIN_167701</name>
</gene>
<dbReference type="OrthoDB" id="6437305at2759"/>
<evidence type="ECO:0000259" key="1">
    <source>
        <dbReference type="Pfam" id="PF13843"/>
    </source>
</evidence>
<proteinExistence type="predicted"/>
<evidence type="ECO:0000313" key="3">
    <source>
        <dbReference type="Proteomes" id="UP000886998"/>
    </source>
</evidence>
<dbReference type="Proteomes" id="UP000886998">
    <property type="component" value="Unassembled WGS sequence"/>
</dbReference>
<dbReference type="Pfam" id="PF13843">
    <property type="entry name" value="DDE_Tnp_1_7"/>
    <property type="match status" value="1"/>
</dbReference>
<evidence type="ECO:0000313" key="2">
    <source>
        <dbReference type="EMBL" id="GFS66698.1"/>
    </source>
</evidence>
<dbReference type="PANTHER" id="PTHR47272:SF1">
    <property type="entry name" value="PIGGYBAC TRANSPOSABLE ELEMENT-DERIVED PROTEIN 3-LIKE"/>
    <property type="match status" value="1"/>
</dbReference>